<evidence type="ECO:0008006" key="4">
    <source>
        <dbReference type="Google" id="ProtNLM"/>
    </source>
</evidence>
<proteinExistence type="predicted"/>
<comment type="caution">
    <text evidence="2">The sequence shown here is derived from an EMBL/GenBank/DDBJ whole genome shotgun (WGS) entry which is preliminary data.</text>
</comment>
<keyword evidence="3" id="KW-1185">Reference proteome</keyword>
<accession>A0ABP7NA54</accession>
<protein>
    <recommendedName>
        <fullName evidence="4">Lipoprotein</fullName>
    </recommendedName>
</protein>
<feature type="chain" id="PRO_5046178501" description="Lipoprotein" evidence="1">
    <location>
        <begin position="23"/>
        <end position="247"/>
    </location>
</feature>
<gene>
    <name evidence="2" type="ORF">GCM10022406_26320</name>
</gene>
<sequence length="247" mass="28175">MLFRFRWSWGLAAAGALTLLVAGCQTETEPGPESGADYYPLAVGDYRIFAVTDSSWLNFQRQPVSSFQFRERVDEQITDASGQPAYRIVRSRRLLPTDLWRDDSVLVLSATATNVQLVRNNRRTVELVFPVRADRAWNRDAFNARDTVVAENRRYQRVGQPFTAQAGSQTFRYERTVTTDDIEDVNLDDGLYNVAKYRQVYAQGSGPVQRVRRRLEFCNGGNCTPDPTRIFKGRVRVETLLEKGHTP</sequence>
<feature type="signal peptide" evidence="1">
    <location>
        <begin position="1"/>
        <end position="22"/>
    </location>
</feature>
<dbReference type="PROSITE" id="PS51257">
    <property type="entry name" value="PROKAR_LIPOPROTEIN"/>
    <property type="match status" value="1"/>
</dbReference>
<evidence type="ECO:0000256" key="1">
    <source>
        <dbReference type="SAM" id="SignalP"/>
    </source>
</evidence>
<reference evidence="3" key="1">
    <citation type="journal article" date="2019" name="Int. J. Syst. Evol. Microbiol.">
        <title>The Global Catalogue of Microorganisms (GCM) 10K type strain sequencing project: providing services to taxonomists for standard genome sequencing and annotation.</title>
        <authorList>
            <consortium name="The Broad Institute Genomics Platform"/>
            <consortium name="The Broad Institute Genome Sequencing Center for Infectious Disease"/>
            <person name="Wu L."/>
            <person name="Ma J."/>
        </authorList>
    </citation>
    <scope>NUCLEOTIDE SEQUENCE [LARGE SCALE GENOMIC DNA]</scope>
    <source>
        <strain evidence="3">JCM 17214</strain>
    </source>
</reference>
<name>A0ABP7NA54_9BACT</name>
<evidence type="ECO:0000313" key="3">
    <source>
        <dbReference type="Proteomes" id="UP001499909"/>
    </source>
</evidence>
<evidence type="ECO:0000313" key="2">
    <source>
        <dbReference type="EMBL" id="GAA3941109.1"/>
    </source>
</evidence>
<dbReference type="Proteomes" id="UP001499909">
    <property type="component" value="Unassembled WGS sequence"/>
</dbReference>
<organism evidence="2 3">
    <name type="scientific">Hymenobacter algoricola</name>
    <dbReference type="NCBI Taxonomy" id="486267"/>
    <lineage>
        <taxon>Bacteria</taxon>
        <taxon>Pseudomonadati</taxon>
        <taxon>Bacteroidota</taxon>
        <taxon>Cytophagia</taxon>
        <taxon>Cytophagales</taxon>
        <taxon>Hymenobacteraceae</taxon>
        <taxon>Hymenobacter</taxon>
    </lineage>
</organism>
<dbReference type="RefSeq" id="WP_345114631.1">
    <property type="nucleotide sequence ID" value="NZ_BAABDH010000041.1"/>
</dbReference>
<dbReference type="EMBL" id="BAABDH010000041">
    <property type="protein sequence ID" value="GAA3941109.1"/>
    <property type="molecule type" value="Genomic_DNA"/>
</dbReference>
<keyword evidence="1" id="KW-0732">Signal</keyword>